<protein>
    <submittedName>
        <fullName evidence="2">Uncharacterized protein</fullName>
    </submittedName>
</protein>
<gene>
    <name evidence="2" type="ORF">GCM10009601_45540</name>
</gene>
<name>A0ABN1Z4A2_9ACTN</name>
<evidence type="ECO:0000256" key="1">
    <source>
        <dbReference type="SAM" id="MobiDB-lite"/>
    </source>
</evidence>
<reference evidence="2 3" key="1">
    <citation type="journal article" date="2019" name="Int. J. Syst. Evol. Microbiol.">
        <title>The Global Catalogue of Microorganisms (GCM) 10K type strain sequencing project: providing services to taxonomists for standard genome sequencing and annotation.</title>
        <authorList>
            <consortium name="The Broad Institute Genomics Platform"/>
            <consortium name="The Broad Institute Genome Sequencing Center for Infectious Disease"/>
            <person name="Wu L."/>
            <person name="Ma J."/>
        </authorList>
    </citation>
    <scope>NUCLEOTIDE SEQUENCE [LARGE SCALE GENOMIC DNA]</scope>
    <source>
        <strain evidence="2 3">JCM 11756</strain>
    </source>
</reference>
<evidence type="ECO:0000313" key="2">
    <source>
        <dbReference type="EMBL" id="GAA1429662.1"/>
    </source>
</evidence>
<dbReference type="EMBL" id="BAAAIZ010000069">
    <property type="protein sequence ID" value="GAA1429662.1"/>
    <property type="molecule type" value="Genomic_DNA"/>
</dbReference>
<sequence>MGREIPNLTERERMAAFVPFRVYQQGEIFNYHFAIHRCRAVRAVRGRGLPARRPQPAAPAGARCPALPRTAGRS</sequence>
<organism evidence="2 3">
    <name type="scientific">Streptomyces thermospinosisporus</name>
    <dbReference type="NCBI Taxonomy" id="161482"/>
    <lineage>
        <taxon>Bacteria</taxon>
        <taxon>Bacillati</taxon>
        <taxon>Actinomycetota</taxon>
        <taxon>Actinomycetes</taxon>
        <taxon>Kitasatosporales</taxon>
        <taxon>Streptomycetaceae</taxon>
        <taxon>Streptomyces</taxon>
    </lineage>
</organism>
<feature type="region of interest" description="Disordered" evidence="1">
    <location>
        <begin position="50"/>
        <end position="74"/>
    </location>
</feature>
<comment type="caution">
    <text evidence="2">The sequence shown here is derived from an EMBL/GenBank/DDBJ whole genome shotgun (WGS) entry which is preliminary data.</text>
</comment>
<proteinExistence type="predicted"/>
<keyword evidence="3" id="KW-1185">Reference proteome</keyword>
<evidence type="ECO:0000313" key="3">
    <source>
        <dbReference type="Proteomes" id="UP001500973"/>
    </source>
</evidence>
<dbReference type="Proteomes" id="UP001500973">
    <property type="component" value="Unassembled WGS sequence"/>
</dbReference>
<accession>A0ABN1Z4A2</accession>